<dbReference type="InterPro" id="IPR020904">
    <property type="entry name" value="Sc_DH/Rdtase_CS"/>
</dbReference>
<evidence type="ECO:0000256" key="8">
    <source>
        <dbReference type="ARBA" id="ARBA00038261"/>
    </source>
</evidence>
<evidence type="ECO:0000256" key="3">
    <source>
        <dbReference type="ARBA" id="ARBA00022832"/>
    </source>
</evidence>
<organism evidence="9 10">
    <name type="scientific">Plakobranchus ocellatus</name>
    <dbReference type="NCBI Taxonomy" id="259542"/>
    <lineage>
        <taxon>Eukaryota</taxon>
        <taxon>Metazoa</taxon>
        <taxon>Spiralia</taxon>
        <taxon>Lophotrochozoa</taxon>
        <taxon>Mollusca</taxon>
        <taxon>Gastropoda</taxon>
        <taxon>Heterobranchia</taxon>
        <taxon>Euthyneura</taxon>
        <taxon>Panpulmonata</taxon>
        <taxon>Sacoglossa</taxon>
        <taxon>Placobranchoidea</taxon>
        <taxon>Plakobranchidae</taxon>
        <taxon>Plakobranchus</taxon>
    </lineage>
</organism>
<dbReference type="InterPro" id="IPR002347">
    <property type="entry name" value="SDR_fam"/>
</dbReference>
<comment type="caution">
    <text evidence="9">The sequence shown here is derived from an EMBL/GenBank/DDBJ whole genome shotgun (WGS) entry which is preliminary data.</text>
</comment>
<dbReference type="PRINTS" id="PR00081">
    <property type="entry name" value="GDHRDH"/>
</dbReference>
<keyword evidence="10" id="KW-1185">Reference proteome</keyword>
<dbReference type="GO" id="GO:0005783">
    <property type="term" value="C:endoplasmic reticulum"/>
    <property type="evidence" value="ECO:0007669"/>
    <property type="project" value="TreeGrafter"/>
</dbReference>
<keyword evidence="6" id="KW-0443">Lipid metabolism</keyword>
<feature type="non-terminal residue" evidence="9">
    <location>
        <position position="1"/>
    </location>
</feature>
<dbReference type="PRINTS" id="PR00080">
    <property type="entry name" value="SDRFAMILY"/>
</dbReference>
<dbReference type="PANTHER" id="PTHR43086:SF2">
    <property type="entry name" value="HYDROXYSTEROID DEHYDROGENASE-LIKE PROTEIN 1"/>
    <property type="match status" value="1"/>
</dbReference>
<keyword evidence="2" id="KW-0444">Lipid biosynthesis</keyword>
<dbReference type="CDD" id="cd05356">
    <property type="entry name" value="17beta-HSD1_like_SDR_c"/>
    <property type="match status" value="1"/>
</dbReference>
<dbReference type="GO" id="GO:0030497">
    <property type="term" value="P:fatty acid elongation"/>
    <property type="evidence" value="ECO:0007669"/>
    <property type="project" value="TreeGrafter"/>
</dbReference>
<dbReference type="InterPro" id="IPR036291">
    <property type="entry name" value="NAD(P)-bd_dom_sf"/>
</dbReference>
<sequence length="255" mass="28888">EKYKVKTQVIAADFSRDDIYDNIRSKLEFLDIGVLVNNVGMSYDHPEYFAEVEDPDFILSMLHLNCLSVAKMTQIVLPNMLKRRSGYVINIGSSAGSQPTPFLSLYSGAKSFVDVFTRALSLEYGGRGVSFQIVSPYFVVSKMSKMRKASLFVPSPTTYVKGALATVGVQAVTNGYWAHSFQSIRKRPQAFKPSANMAMVQISTKLHMSRLVCFPLRHQAKVISDFQSDFETRLWYRTRTRTLTESFLHIRGLIR</sequence>
<accession>A0AAV4CEX7</accession>
<comment type="similarity">
    <text evidence="8">Belongs to the short-chain dehydrogenases/reductases (SDR) family. 17-beta-HSD 3 subfamily.</text>
</comment>
<dbReference type="Gene3D" id="3.40.50.720">
    <property type="entry name" value="NAD(P)-binding Rossmann-like Domain"/>
    <property type="match status" value="1"/>
</dbReference>
<evidence type="ECO:0000256" key="4">
    <source>
        <dbReference type="ARBA" id="ARBA00022857"/>
    </source>
</evidence>
<protein>
    <submittedName>
        <fullName evidence="9">Very-long-chain 3-oxoacyl-coa reductase</fullName>
    </submittedName>
</protein>
<evidence type="ECO:0000256" key="6">
    <source>
        <dbReference type="ARBA" id="ARBA00023098"/>
    </source>
</evidence>
<proteinExistence type="inferred from homology"/>
<keyword evidence="3" id="KW-0276">Fatty acid metabolism</keyword>
<keyword evidence="4" id="KW-0521">NADP</keyword>
<evidence type="ECO:0000256" key="2">
    <source>
        <dbReference type="ARBA" id="ARBA00022516"/>
    </source>
</evidence>
<gene>
    <name evidence="9" type="ORF">PoB_005602300</name>
</gene>
<dbReference type="AlphaFoldDB" id="A0AAV4CEX7"/>
<dbReference type="PANTHER" id="PTHR43086">
    <property type="entry name" value="VERY-LONG-CHAIN 3-OXOOACYL-COA REDUCTASE"/>
    <property type="match status" value="1"/>
</dbReference>
<name>A0AAV4CEX7_9GAST</name>
<comment type="pathway">
    <text evidence="1">Lipid metabolism; fatty acid biosynthesis.</text>
</comment>
<reference evidence="9 10" key="1">
    <citation type="journal article" date="2021" name="Elife">
        <title>Chloroplast acquisition without the gene transfer in kleptoplastic sea slugs, Plakobranchus ocellatus.</title>
        <authorList>
            <person name="Maeda T."/>
            <person name="Takahashi S."/>
            <person name="Yoshida T."/>
            <person name="Shimamura S."/>
            <person name="Takaki Y."/>
            <person name="Nagai Y."/>
            <person name="Toyoda A."/>
            <person name="Suzuki Y."/>
            <person name="Arimoto A."/>
            <person name="Ishii H."/>
            <person name="Satoh N."/>
            <person name="Nishiyama T."/>
            <person name="Hasebe M."/>
            <person name="Maruyama T."/>
            <person name="Minagawa J."/>
            <person name="Obokata J."/>
            <person name="Shigenobu S."/>
        </authorList>
    </citation>
    <scope>NUCLEOTIDE SEQUENCE [LARGE SCALE GENOMIC DNA]</scope>
</reference>
<dbReference type="Pfam" id="PF00106">
    <property type="entry name" value="adh_short"/>
    <property type="match status" value="1"/>
</dbReference>
<dbReference type="Proteomes" id="UP000735302">
    <property type="component" value="Unassembled WGS sequence"/>
</dbReference>
<dbReference type="SUPFAM" id="SSF51735">
    <property type="entry name" value="NAD(P)-binding Rossmann-fold domains"/>
    <property type="match status" value="1"/>
</dbReference>
<evidence type="ECO:0000256" key="1">
    <source>
        <dbReference type="ARBA" id="ARBA00005194"/>
    </source>
</evidence>
<keyword evidence="5" id="KW-0560">Oxidoreductase</keyword>
<dbReference type="GO" id="GO:0016491">
    <property type="term" value="F:oxidoreductase activity"/>
    <property type="evidence" value="ECO:0007669"/>
    <property type="project" value="UniProtKB-KW"/>
</dbReference>
<dbReference type="EMBL" id="BLXT01006160">
    <property type="protein sequence ID" value="GFO29518.1"/>
    <property type="molecule type" value="Genomic_DNA"/>
</dbReference>
<evidence type="ECO:0000256" key="7">
    <source>
        <dbReference type="ARBA" id="ARBA00023160"/>
    </source>
</evidence>
<evidence type="ECO:0000256" key="5">
    <source>
        <dbReference type="ARBA" id="ARBA00023002"/>
    </source>
</evidence>
<dbReference type="PROSITE" id="PS00061">
    <property type="entry name" value="ADH_SHORT"/>
    <property type="match status" value="1"/>
</dbReference>
<evidence type="ECO:0000313" key="9">
    <source>
        <dbReference type="EMBL" id="GFO29518.1"/>
    </source>
</evidence>
<evidence type="ECO:0000313" key="10">
    <source>
        <dbReference type="Proteomes" id="UP000735302"/>
    </source>
</evidence>
<keyword evidence="7" id="KW-0275">Fatty acid biosynthesis</keyword>